<dbReference type="SUPFAM" id="SSF57850">
    <property type="entry name" value="RING/U-box"/>
    <property type="match status" value="1"/>
</dbReference>
<dbReference type="OMA" id="KTHQTHE"/>
<dbReference type="PRINTS" id="PR01407">
    <property type="entry name" value="BUTYPHLNCDUF"/>
</dbReference>
<dbReference type="InterPro" id="IPR017907">
    <property type="entry name" value="Znf_RING_CS"/>
</dbReference>
<dbReference type="InterPro" id="IPR003877">
    <property type="entry name" value="SPRY_dom"/>
</dbReference>
<dbReference type="SMART" id="SM00589">
    <property type="entry name" value="PRY"/>
    <property type="match status" value="2"/>
</dbReference>
<comment type="caution">
    <text evidence="9">The sequence shown here is derived from an EMBL/GenBank/DDBJ whole genome shotgun (WGS) entry which is preliminary data.</text>
</comment>
<evidence type="ECO:0000256" key="1">
    <source>
        <dbReference type="ARBA" id="ARBA00022723"/>
    </source>
</evidence>
<keyword evidence="5" id="KW-0175">Coiled coil</keyword>
<keyword evidence="10" id="KW-1185">Reference proteome</keyword>
<reference evidence="9 10" key="1">
    <citation type="journal article" date="2018" name="Nat. Ecol. Evol.">
        <title>Shark genomes provide insights into elasmobranch evolution and the origin of vertebrates.</title>
        <authorList>
            <person name="Hara Y"/>
            <person name="Yamaguchi K"/>
            <person name="Onimaru K"/>
            <person name="Kadota M"/>
            <person name="Koyanagi M"/>
            <person name="Keeley SD"/>
            <person name="Tatsumi K"/>
            <person name="Tanaka K"/>
            <person name="Motone F"/>
            <person name="Kageyama Y"/>
            <person name="Nozu R"/>
            <person name="Adachi N"/>
            <person name="Nishimura O"/>
            <person name="Nakagawa R"/>
            <person name="Tanegashima C"/>
            <person name="Kiyatake I"/>
            <person name="Matsumoto R"/>
            <person name="Murakumo K"/>
            <person name="Nishida K"/>
            <person name="Terakita A"/>
            <person name="Kuratani S"/>
            <person name="Sato K"/>
            <person name="Hyodo S Kuraku.S."/>
        </authorList>
    </citation>
    <scope>NUCLEOTIDE SEQUENCE [LARGE SCALE GENOMIC DNA]</scope>
</reference>
<dbReference type="InterPro" id="IPR006574">
    <property type="entry name" value="PRY"/>
</dbReference>
<dbReference type="Gene3D" id="3.30.160.60">
    <property type="entry name" value="Classic Zinc Finger"/>
    <property type="match status" value="1"/>
</dbReference>
<keyword evidence="3" id="KW-0862">Zinc</keyword>
<dbReference type="Gene3D" id="2.60.120.920">
    <property type="match status" value="2"/>
</dbReference>
<dbReference type="Pfam" id="PF00622">
    <property type="entry name" value="SPRY"/>
    <property type="match status" value="2"/>
</dbReference>
<dbReference type="PROSITE" id="PS50188">
    <property type="entry name" value="B302_SPRY"/>
    <property type="match status" value="2"/>
</dbReference>
<dbReference type="Proteomes" id="UP000288216">
    <property type="component" value="Unassembled WGS sequence"/>
</dbReference>
<feature type="domain" description="B box-type" evidence="7">
    <location>
        <begin position="458"/>
        <end position="499"/>
    </location>
</feature>
<dbReference type="OrthoDB" id="6105938at2759"/>
<organism evidence="9 10">
    <name type="scientific">Scyliorhinus torazame</name>
    <name type="common">Cloudy catshark</name>
    <name type="synonym">Catulus torazame</name>
    <dbReference type="NCBI Taxonomy" id="75743"/>
    <lineage>
        <taxon>Eukaryota</taxon>
        <taxon>Metazoa</taxon>
        <taxon>Chordata</taxon>
        <taxon>Craniata</taxon>
        <taxon>Vertebrata</taxon>
        <taxon>Chondrichthyes</taxon>
        <taxon>Elasmobranchii</taxon>
        <taxon>Galeomorphii</taxon>
        <taxon>Galeoidea</taxon>
        <taxon>Carcharhiniformes</taxon>
        <taxon>Scyliorhinidae</taxon>
        <taxon>Scyliorhinus</taxon>
    </lineage>
</organism>
<evidence type="ECO:0000259" key="6">
    <source>
        <dbReference type="PROSITE" id="PS50089"/>
    </source>
</evidence>
<dbReference type="InterPro" id="IPR001841">
    <property type="entry name" value="Znf_RING"/>
</dbReference>
<keyword evidence="1" id="KW-0479">Metal-binding</keyword>
<feature type="coiled-coil region" evidence="5">
    <location>
        <begin position="528"/>
        <end position="606"/>
    </location>
</feature>
<dbReference type="SUPFAM" id="SSF49899">
    <property type="entry name" value="Concanavalin A-like lectins/glucanases"/>
    <property type="match status" value="2"/>
</dbReference>
<dbReference type="SMART" id="SM00336">
    <property type="entry name" value="BBOX"/>
    <property type="match status" value="1"/>
</dbReference>
<evidence type="ECO:0000256" key="2">
    <source>
        <dbReference type="ARBA" id="ARBA00022771"/>
    </source>
</evidence>
<dbReference type="AlphaFoldDB" id="A0A401NMD9"/>
<evidence type="ECO:0000313" key="9">
    <source>
        <dbReference type="EMBL" id="GCB62046.1"/>
    </source>
</evidence>
<evidence type="ECO:0000256" key="4">
    <source>
        <dbReference type="PROSITE-ProRule" id="PRU00024"/>
    </source>
</evidence>
<dbReference type="InterPro" id="IPR058030">
    <property type="entry name" value="TRIM8/14/16/25/29/45/65_CC"/>
</dbReference>
<dbReference type="STRING" id="75743.A0A401NMD9"/>
<dbReference type="GO" id="GO:0008270">
    <property type="term" value="F:zinc ion binding"/>
    <property type="evidence" value="ECO:0007669"/>
    <property type="project" value="UniProtKB-KW"/>
</dbReference>
<dbReference type="InterPro" id="IPR003879">
    <property type="entry name" value="Butyrophylin_SPRY"/>
</dbReference>
<evidence type="ECO:0000259" key="7">
    <source>
        <dbReference type="PROSITE" id="PS50119"/>
    </source>
</evidence>
<dbReference type="InterPro" id="IPR000315">
    <property type="entry name" value="Znf_B-box"/>
</dbReference>
<dbReference type="CDD" id="cd13733">
    <property type="entry name" value="SPRY_PRY_C-I_1"/>
    <property type="match status" value="2"/>
</dbReference>
<proteinExistence type="predicted"/>
<dbReference type="CDD" id="cd16594">
    <property type="entry name" value="RING-HC_TRIM7-like_C-IV"/>
    <property type="match status" value="1"/>
</dbReference>
<dbReference type="PANTHER" id="PTHR24103">
    <property type="entry name" value="E3 UBIQUITIN-PROTEIN LIGASE TRIM"/>
    <property type="match status" value="1"/>
</dbReference>
<dbReference type="Pfam" id="PF25600">
    <property type="entry name" value="TRIM_CC"/>
    <property type="match status" value="1"/>
</dbReference>
<dbReference type="InterPro" id="IPR013320">
    <property type="entry name" value="ConA-like_dom_sf"/>
</dbReference>
<evidence type="ECO:0000259" key="8">
    <source>
        <dbReference type="PROSITE" id="PS50188"/>
    </source>
</evidence>
<feature type="coiled-coil region" evidence="5">
    <location>
        <begin position="73"/>
        <end position="110"/>
    </location>
</feature>
<dbReference type="InterPro" id="IPR043136">
    <property type="entry name" value="B30.2/SPRY_sf"/>
</dbReference>
<dbReference type="InterPro" id="IPR001870">
    <property type="entry name" value="B30.2/SPRY"/>
</dbReference>
<protein>
    <submittedName>
        <fullName evidence="9">Uncharacterized protein</fullName>
    </submittedName>
</protein>
<dbReference type="SMART" id="SM00449">
    <property type="entry name" value="SPRY"/>
    <property type="match status" value="2"/>
</dbReference>
<dbReference type="SMART" id="SM00184">
    <property type="entry name" value="RING"/>
    <property type="match status" value="1"/>
</dbReference>
<feature type="domain" description="RING-type" evidence="6">
    <location>
        <begin position="389"/>
        <end position="429"/>
    </location>
</feature>
<dbReference type="InterPro" id="IPR013083">
    <property type="entry name" value="Znf_RING/FYVE/PHD"/>
</dbReference>
<accession>A0A401NMD9</accession>
<name>A0A401NMD9_SCYTO</name>
<dbReference type="PROSITE" id="PS50089">
    <property type="entry name" value="ZF_RING_2"/>
    <property type="match status" value="1"/>
</dbReference>
<feature type="domain" description="B30.2/SPRY" evidence="8">
    <location>
        <begin position="613"/>
        <end position="811"/>
    </location>
</feature>
<sequence length="822" mass="95585">MDPEIPAWFRVGTRRWIGDPSLDQGGYEEMDWRSQPGSGWQRTGNAEQQVKKEFLKLHQFLFKEEKIALQKLKQEKKKRCQAMRGTIEKIAEEMATLSSTIEEIQELLSEDDHIRFLRKFPEIEKSCRAKKMNPVPVRACPVVNVEQSIGSLQYRVWKKMLTVVSTAPVTLDPYTAHPHLLLSKELTSVSHSMKRQQPLLDRPERFDPLLYVLGREGYSSGKHHWEVVVGQKTEWDLGLARGSINRKEAIDLNPDSGVWIIALRYGNQYRAATKNWRHLDLREKPRKIRVCLDYEGGKVSFYNADSMSHIFTFTDRFHEKLYPFLSPGDNDRGRNHEPLTICPRKNNVNTGLYFDRTGEIVRLGHGGDTFAEQVYFEHRRFEMEDDLSCAVCHDLYKDPVLLDCDHSFCRSCITQYWEEADTSSCPVCRKESPARTLRLNRTLSNIVSTFVKSDKGDQIQQECSRHKEKLKIFCKTDNQPICVVCQISKTHQTHELLPVEEAAEEFKEELRTILRPVQDKAEEWNTVRSEHEKTLTHIQDQSVKLEKQVKAEFEKLHQFLREEERIVLEDLKLEKEKKSQEVKERIEKVTEEISSLSVTVQEIEQELREQDNIQFLTYRVWKKMLTVINTAPVMFDPNTANLYLLLSEDLSTVRNTGKWEQLPDNPERFDRCPCVLGLEGFTSGKHSWEVDVGSVTQWNVGVAKESINRKGQIYLSPKNGYWAMALRDGNQYLACDEPWKNLNLSVQPRKIRVCLDYEGEMVSFYNSDNKAHIYTFTGTFTEKLYPYFSPCFNIEGKNPDPLKICPRTMTIQEVDGLIHLSN</sequence>
<dbReference type="Pfam" id="PF00643">
    <property type="entry name" value="zf-B_box"/>
    <property type="match status" value="1"/>
</dbReference>
<dbReference type="Pfam" id="PF15227">
    <property type="entry name" value="zf-C3HC4_4"/>
    <property type="match status" value="1"/>
</dbReference>
<dbReference type="InterPro" id="IPR050143">
    <property type="entry name" value="TRIM/RBCC"/>
</dbReference>
<feature type="domain" description="B30.2/SPRY" evidence="8">
    <location>
        <begin position="149"/>
        <end position="348"/>
    </location>
</feature>
<dbReference type="Gene3D" id="3.30.40.10">
    <property type="entry name" value="Zinc/RING finger domain, C3HC4 (zinc finger)"/>
    <property type="match status" value="1"/>
</dbReference>
<dbReference type="PROSITE" id="PS00518">
    <property type="entry name" value="ZF_RING_1"/>
    <property type="match status" value="1"/>
</dbReference>
<dbReference type="PROSITE" id="PS50119">
    <property type="entry name" value="ZF_BBOX"/>
    <property type="match status" value="1"/>
</dbReference>
<evidence type="ECO:0000313" key="10">
    <source>
        <dbReference type="Proteomes" id="UP000288216"/>
    </source>
</evidence>
<dbReference type="SUPFAM" id="SSF57845">
    <property type="entry name" value="B-box zinc-binding domain"/>
    <property type="match status" value="1"/>
</dbReference>
<evidence type="ECO:0000256" key="3">
    <source>
        <dbReference type="ARBA" id="ARBA00022833"/>
    </source>
</evidence>
<gene>
    <name evidence="9" type="ORF">scyTo_0014429</name>
</gene>
<dbReference type="EMBL" id="BFAA01007741">
    <property type="protein sequence ID" value="GCB62046.1"/>
    <property type="molecule type" value="Genomic_DNA"/>
</dbReference>
<evidence type="ECO:0000256" key="5">
    <source>
        <dbReference type="SAM" id="Coils"/>
    </source>
</evidence>
<dbReference type="Pfam" id="PF13765">
    <property type="entry name" value="PRY"/>
    <property type="match status" value="2"/>
</dbReference>
<keyword evidence="2 4" id="KW-0863">Zinc-finger</keyword>
<dbReference type="FunFam" id="2.60.120.920:FF:000004">
    <property type="entry name" value="Butyrophilin subfamily 1 member A1"/>
    <property type="match status" value="2"/>
</dbReference>